<dbReference type="CDD" id="cd00609">
    <property type="entry name" value="AAT_like"/>
    <property type="match status" value="1"/>
</dbReference>
<dbReference type="EMBL" id="SORF01000005">
    <property type="protein sequence ID" value="TDY47866.1"/>
    <property type="molecule type" value="Genomic_DNA"/>
</dbReference>
<feature type="region of interest" description="Disordered" evidence="12">
    <location>
        <begin position="1"/>
        <end position="25"/>
    </location>
</feature>
<dbReference type="PANTHER" id="PTHR43643">
    <property type="entry name" value="HISTIDINOL-PHOSPHATE AMINOTRANSFERASE 2"/>
    <property type="match status" value="1"/>
</dbReference>
<dbReference type="NCBIfam" id="TIGR01141">
    <property type="entry name" value="hisC"/>
    <property type="match status" value="1"/>
</dbReference>
<dbReference type="GO" id="GO:0000105">
    <property type="term" value="P:L-histidine biosynthetic process"/>
    <property type="evidence" value="ECO:0007669"/>
    <property type="project" value="UniProtKB-UniRule"/>
</dbReference>
<keyword evidence="8 11" id="KW-0663">Pyridoxal phosphate</keyword>
<evidence type="ECO:0000256" key="7">
    <source>
        <dbReference type="ARBA" id="ARBA00022679"/>
    </source>
</evidence>
<sequence length="365" mass="40761">MFNPNVQVRPNVKDIEPYKPGLSNEQLRKELGDRPLVKLNSNENTLGPSPMALRAMEHELPKLHLYPDGGSDLVKAAIAEHHDVQPDQVFVGNGSDDIIKLLSETFLDAGDEIVTPFPTFSQYTFGAQVMKAKVNLAPLRADFTYDIEALLAAVTERTKLLYLCTPNNPTGTVLKQVEFDELMERLPEHVFVIVDMAYDNYATDPERFQFNAQALKRPNVCFLHTFSKLYGLAGLRVGYAIGNPEVFAYVHRVREPFNVNRIAQVGAIAALSDFEHVKRSQALALASRRQYQALREMGMYVVPSEANFVLVQVGDGMRVFEALRKQAILVRAGFAGLESYVRISFGTESENEVCIAALRKVVAQV</sequence>
<comment type="pathway">
    <text evidence="2 11">Amino-acid biosynthesis; L-histidine biosynthesis; L-histidine from 5-phospho-alpha-D-ribose 1-diphosphate: step 7/9.</text>
</comment>
<evidence type="ECO:0000259" key="13">
    <source>
        <dbReference type="Pfam" id="PF00155"/>
    </source>
</evidence>
<evidence type="ECO:0000256" key="3">
    <source>
        <dbReference type="ARBA" id="ARBA00007970"/>
    </source>
</evidence>
<keyword evidence="5 11" id="KW-0032">Aminotransferase</keyword>
<keyword evidence="6 11" id="KW-0028">Amino-acid biosynthesis</keyword>
<evidence type="ECO:0000313" key="14">
    <source>
        <dbReference type="EMBL" id="TDY47866.1"/>
    </source>
</evidence>
<dbReference type="UniPathway" id="UPA00031">
    <property type="reaction ID" value="UER00012"/>
</dbReference>
<dbReference type="InterPro" id="IPR050106">
    <property type="entry name" value="HistidinolP_aminotransfase"/>
</dbReference>
<feature type="modified residue" description="N6-(pyridoxal phosphate)lysine" evidence="11">
    <location>
        <position position="228"/>
    </location>
</feature>
<feature type="domain" description="Aminotransferase class I/classII large" evidence="13">
    <location>
        <begin position="35"/>
        <end position="358"/>
    </location>
</feature>
<evidence type="ECO:0000256" key="4">
    <source>
        <dbReference type="ARBA" id="ARBA00011738"/>
    </source>
</evidence>
<keyword evidence="9 11" id="KW-0368">Histidine biosynthesis</keyword>
<keyword evidence="7 11" id="KW-0808">Transferase</keyword>
<comment type="cofactor">
    <cofactor evidence="1 11">
        <name>pyridoxal 5'-phosphate</name>
        <dbReference type="ChEBI" id="CHEBI:597326"/>
    </cofactor>
</comment>
<dbReference type="GO" id="GO:0004400">
    <property type="term" value="F:histidinol-phosphate transaminase activity"/>
    <property type="evidence" value="ECO:0007669"/>
    <property type="project" value="UniProtKB-UniRule"/>
</dbReference>
<evidence type="ECO:0000256" key="10">
    <source>
        <dbReference type="ARBA" id="ARBA00047481"/>
    </source>
</evidence>
<evidence type="ECO:0000256" key="5">
    <source>
        <dbReference type="ARBA" id="ARBA00022576"/>
    </source>
</evidence>
<dbReference type="EC" id="2.6.1.9" evidence="11"/>
<dbReference type="SUPFAM" id="SSF53383">
    <property type="entry name" value="PLP-dependent transferases"/>
    <property type="match status" value="1"/>
</dbReference>
<dbReference type="Gene3D" id="3.40.640.10">
    <property type="entry name" value="Type I PLP-dependent aspartate aminotransferase-like (Major domain)"/>
    <property type="match status" value="1"/>
</dbReference>
<evidence type="ECO:0000256" key="1">
    <source>
        <dbReference type="ARBA" id="ARBA00001933"/>
    </source>
</evidence>
<dbReference type="InterPro" id="IPR015422">
    <property type="entry name" value="PyrdxlP-dep_Trfase_small"/>
</dbReference>
<dbReference type="Pfam" id="PF00155">
    <property type="entry name" value="Aminotran_1_2"/>
    <property type="match status" value="1"/>
</dbReference>
<protein>
    <recommendedName>
        <fullName evidence="11">Histidinol-phosphate aminotransferase</fullName>
        <ecNumber evidence="11">2.6.1.9</ecNumber>
    </recommendedName>
    <alternativeName>
        <fullName evidence="11">Imidazole acetol-phosphate transaminase</fullName>
    </alternativeName>
</protein>
<dbReference type="PANTHER" id="PTHR43643:SF6">
    <property type="entry name" value="HISTIDINOL-PHOSPHATE AMINOTRANSFERASE"/>
    <property type="match status" value="1"/>
</dbReference>
<dbReference type="InterPro" id="IPR005861">
    <property type="entry name" value="HisP_aminotrans"/>
</dbReference>
<comment type="caution">
    <text evidence="14">The sequence shown here is derived from an EMBL/GenBank/DDBJ whole genome shotgun (WGS) entry which is preliminary data.</text>
</comment>
<dbReference type="AlphaFoldDB" id="A0A4R8LNQ0"/>
<organism evidence="14 15">
    <name type="scientific">Alicyclobacillus sacchari</name>
    <dbReference type="NCBI Taxonomy" id="392010"/>
    <lineage>
        <taxon>Bacteria</taxon>
        <taxon>Bacillati</taxon>
        <taxon>Bacillota</taxon>
        <taxon>Bacilli</taxon>
        <taxon>Bacillales</taxon>
        <taxon>Alicyclobacillaceae</taxon>
        <taxon>Alicyclobacillus</taxon>
    </lineage>
</organism>
<dbReference type="Gene3D" id="3.90.1150.10">
    <property type="entry name" value="Aspartate Aminotransferase, domain 1"/>
    <property type="match status" value="1"/>
</dbReference>
<dbReference type="InterPro" id="IPR004839">
    <property type="entry name" value="Aminotransferase_I/II_large"/>
</dbReference>
<comment type="similarity">
    <text evidence="3 11">Belongs to the class-II pyridoxal-phosphate-dependent aminotransferase family. Histidinol-phosphate aminotransferase subfamily.</text>
</comment>
<dbReference type="InterPro" id="IPR015421">
    <property type="entry name" value="PyrdxlP-dep_Trfase_major"/>
</dbReference>
<dbReference type="OrthoDB" id="9813612at2"/>
<evidence type="ECO:0000256" key="12">
    <source>
        <dbReference type="SAM" id="MobiDB-lite"/>
    </source>
</evidence>
<dbReference type="GO" id="GO:0030170">
    <property type="term" value="F:pyridoxal phosphate binding"/>
    <property type="evidence" value="ECO:0007669"/>
    <property type="project" value="InterPro"/>
</dbReference>
<gene>
    <name evidence="11" type="primary">hisC</name>
    <name evidence="14" type="ORF">C7445_10544</name>
</gene>
<evidence type="ECO:0000313" key="15">
    <source>
        <dbReference type="Proteomes" id="UP000294581"/>
    </source>
</evidence>
<keyword evidence="15" id="KW-1185">Reference proteome</keyword>
<evidence type="ECO:0000256" key="8">
    <source>
        <dbReference type="ARBA" id="ARBA00022898"/>
    </source>
</evidence>
<accession>A0A4R8LNQ0</accession>
<evidence type="ECO:0000256" key="6">
    <source>
        <dbReference type="ARBA" id="ARBA00022605"/>
    </source>
</evidence>
<dbReference type="InterPro" id="IPR015424">
    <property type="entry name" value="PyrdxlP-dep_Trfase"/>
</dbReference>
<reference evidence="14 15" key="1">
    <citation type="submission" date="2019-03" db="EMBL/GenBank/DDBJ databases">
        <title>Genomic Encyclopedia of Type Strains, Phase IV (KMG-IV): sequencing the most valuable type-strain genomes for metagenomic binning, comparative biology and taxonomic classification.</title>
        <authorList>
            <person name="Goeker M."/>
        </authorList>
    </citation>
    <scope>NUCLEOTIDE SEQUENCE [LARGE SCALE GENOMIC DNA]</scope>
    <source>
        <strain evidence="14 15">DSM 17974</strain>
    </source>
</reference>
<dbReference type="Proteomes" id="UP000294581">
    <property type="component" value="Unassembled WGS sequence"/>
</dbReference>
<evidence type="ECO:0000256" key="9">
    <source>
        <dbReference type="ARBA" id="ARBA00023102"/>
    </source>
</evidence>
<comment type="catalytic activity">
    <reaction evidence="10 11">
        <text>L-histidinol phosphate + 2-oxoglutarate = 3-(imidazol-4-yl)-2-oxopropyl phosphate + L-glutamate</text>
        <dbReference type="Rhea" id="RHEA:23744"/>
        <dbReference type="ChEBI" id="CHEBI:16810"/>
        <dbReference type="ChEBI" id="CHEBI:29985"/>
        <dbReference type="ChEBI" id="CHEBI:57766"/>
        <dbReference type="ChEBI" id="CHEBI:57980"/>
        <dbReference type="EC" id="2.6.1.9"/>
    </reaction>
</comment>
<proteinExistence type="inferred from homology"/>
<evidence type="ECO:0000256" key="11">
    <source>
        <dbReference type="HAMAP-Rule" id="MF_01023"/>
    </source>
</evidence>
<dbReference type="RefSeq" id="WP_134159263.1">
    <property type="nucleotide sequence ID" value="NZ_BSUS01000001.1"/>
</dbReference>
<dbReference type="HAMAP" id="MF_01023">
    <property type="entry name" value="HisC_aminotrans_2"/>
    <property type="match status" value="1"/>
</dbReference>
<name>A0A4R8LNQ0_9BACL</name>
<evidence type="ECO:0000256" key="2">
    <source>
        <dbReference type="ARBA" id="ARBA00005011"/>
    </source>
</evidence>
<comment type="subunit">
    <text evidence="4 11">Homodimer.</text>
</comment>